<feature type="signal peptide" evidence="6">
    <location>
        <begin position="1"/>
        <end position="22"/>
    </location>
</feature>
<gene>
    <name evidence="8" type="ORF">SAMN05518846_101161</name>
</gene>
<comment type="similarity">
    <text evidence="2">Belongs to the bacterial solute-binding protein 8 family.</text>
</comment>
<dbReference type="GO" id="GO:0030288">
    <property type="term" value="C:outer membrane-bounded periplasmic space"/>
    <property type="evidence" value="ECO:0007669"/>
    <property type="project" value="TreeGrafter"/>
</dbReference>
<dbReference type="PROSITE" id="PS51257">
    <property type="entry name" value="PROKAR_LIPOPROTEIN"/>
    <property type="match status" value="1"/>
</dbReference>
<sequence>MIRSQKWSWLLIAMLLSVAVLAGCGGKQQEAAPAQPAQTQPAAQAQTTPAPEPTQEADKQDVRVIKHAMGTTEVKGTPQKVVTLFQGATDTALLLGVKPVGAVESWIEQPWYNYIKDKMDGVTNLGNENQPNMEAIVSLHPDLIIASKTRHEKIYDQLSAIAPTVMTEEVHIWKDTLSLSAEAMNKKAEEAKFLEEWSKKVADFKEKMGDKLKLQVGIVDFRPDHARIVYTGFSALVLDELGISRPMNQKGEEWGVKLTSKENISQMDADILFDQTSTTRDDGRMDLRKEWTEHPLWKNLRAVKENRVFAVDTAVWNNGSGPLAALGMVDDLYEFYQLK</sequence>
<feature type="domain" description="Fe/B12 periplasmic-binding" evidence="7">
    <location>
        <begin position="80"/>
        <end position="339"/>
    </location>
</feature>
<dbReference type="CDD" id="cd01146">
    <property type="entry name" value="FhuD"/>
    <property type="match status" value="1"/>
</dbReference>
<dbReference type="InterPro" id="IPR002491">
    <property type="entry name" value="ABC_transptr_periplasmic_BD"/>
</dbReference>
<evidence type="ECO:0000256" key="6">
    <source>
        <dbReference type="SAM" id="SignalP"/>
    </source>
</evidence>
<dbReference type="InterPro" id="IPR051313">
    <property type="entry name" value="Bact_iron-sidero_bind"/>
</dbReference>
<dbReference type="SUPFAM" id="SSF53807">
    <property type="entry name" value="Helical backbone' metal receptor"/>
    <property type="match status" value="1"/>
</dbReference>
<name>A0A1I3L1Y9_9BACL</name>
<dbReference type="GO" id="GO:1901678">
    <property type="term" value="P:iron coordination entity transport"/>
    <property type="evidence" value="ECO:0007669"/>
    <property type="project" value="UniProtKB-ARBA"/>
</dbReference>
<dbReference type="EMBL" id="FORT01000001">
    <property type="protein sequence ID" value="SFI78731.1"/>
    <property type="molecule type" value="Genomic_DNA"/>
</dbReference>
<dbReference type="RefSeq" id="WP_092266057.1">
    <property type="nucleotide sequence ID" value="NZ_FORT01000001.1"/>
</dbReference>
<dbReference type="PROSITE" id="PS50983">
    <property type="entry name" value="FE_B12_PBP"/>
    <property type="match status" value="1"/>
</dbReference>
<dbReference type="STRING" id="1884381.SAMN05518846_101161"/>
<dbReference type="PANTHER" id="PTHR30532">
    <property type="entry name" value="IRON III DICITRATE-BINDING PERIPLASMIC PROTEIN"/>
    <property type="match status" value="1"/>
</dbReference>
<organism evidence="8 9">
    <name type="scientific">Brevibacillus centrosporus</name>
    <dbReference type="NCBI Taxonomy" id="54910"/>
    <lineage>
        <taxon>Bacteria</taxon>
        <taxon>Bacillati</taxon>
        <taxon>Bacillota</taxon>
        <taxon>Bacilli</taxon>
        <taxon>Bacillales</taxon>
        <taxon>Paenibacillaceae</taxon>
        <taxon>Brevibacillus</taxon>
    </lineage>
</organism>
<evidence type="ECO:0000256" key="5">
    <source>
        <dbReference type="SAM" id="MobiDB-lite"/>
    </source>
</evidence>
<dbReference type="PANTHER" id="PTHR30532:SF21">
    <property type="entry name" value="SIDEROPHORE-BINDING LIPOPROTEIN YFIY-RELATED"/>
    <property type="match status" value="1"/>
</dbReference>
<accession>A0A1I3L1Y9</accession>
<reference evidence="9" key="1">
    <citation type="submission" date="2016-10" db="EMBL/GenBank/DDBJ databases">
        <authorList>
            <person name="Varghese N."/>
            <person name="Submissions S."/>
        </authorList>
    </citation>
    <scope>NUCLEOTIDE SEQUENCE [LARGE SCALE GENOMIC DNA]</scope>
    <source>
        <strain evidence="9">OK042</strain>
    </source>
</reference>
<evidence type="ECO:0000256" key="1">
    <source>
        <dbReference type="ARBA" id="ARBA00004196"/>
    </source>
</evidence>
<comment type="subcellular location">
    <subcellularLocation>
        <location evidence="1">Cell envelope</location>
    </subcellularLocation>
</comment>
<keyword evidence="3" id="KW-0813">Transport</keyword>
<evidence type="ECO:0000256" key="3">
    <source>
        <dbReference type="ARBA" id="ARBA00022448"/>
    </source>
</evidence>
<proteinExistence type="inferred from homology"/>
<keyword evidence="9" id="KW-1185">Reference proteome</keyword>
<evidence type="ECO:0000313" key="9">
    <source>
        <dbReference type="Proteomes" id="UP000198915"/>
    </source>
</evidence>
<protein>
    <submittedName>
        <fullName evidence="8">Iron complex transport system substrate-binding protein</fullName>
    </submittedName>
</protein>
<feature type="chain" id="PRO_5039346551" evidence="6">
    <location>
        <begin position="23"/>
        <end position="339"/>
    </location>
</feature>
<dbReference type="AlphaFoldDB" id="A0A1I3L1Y9"/>
<evidence type="ECO:0000256" key="4">
    <source>
        <dbReference type="ARBA" id="ARBA00022729"/>
    </source>
</evidence>
<keyword evidence="4 6" id="KW-0732">Signal</keyword>
<dbReference type="Gene3D" id="3.40.50.1980">
    <property type="entry name" value="Nitrogenase molybdenum iron protein domain"/>
    <property type="match status" value="2"/>
</dbReference>
<evidence type="ECO:0000256" key="2">
    <source>
        <dbReference type="ARBA" id="ARBA00008814"/>
    </source>
</evidence>
<feature type="region of interest" description="Disordered" evidence="5">
    <location>
        <begin position="31"/>
        <end position="59"/>
    </location>
</feature>
<evidence type="ECO:0000259" key="7">
    <source>
        <dbReference type="PROSITE" id="PS50983"/>
    </source>
</evidence>
<dbReference type="Pfam" id="PF01497">
    <property type="entry name" value="Peripla_BP_2"/>
    <property type="match status" value="1"/>
</dbReference>
<feature type="compositionally biased region" description="Low complexity" evidence="5">
    <location>
        <begin position="31"/>
        <end position="49"/>
    </location>
</feature>
<dbReference type="Proteomes" id="UP000198915">
    <property type="component" value="Unassembled WGS sequence"/>
</dbReference>
<evidence type="ECO:0000313" key="8">
    <source>
        <dbReference type="EMBL" id="SFI78731.1"/>
    </source>
</evidence>